<dbReference type="Gene3D" id="1.10.10.60">
    <property type="entry name" value="Homeodomain-like"/>
    <property type="match status" value="1"/>
</dbReference>
<dbReference type="SUPFAM" id="SSF46689">
    <property type="entry name" value="Homeodomain-like"/>
    <property type="match status" value="1"/>
</dbReference>
<dbReference type="InterPro" id="IPR050204">
    <property type="entry name" value="AraC_XylS_family_regulators"/>
</dbReference>
<accession>A0ABS5A8D2</accession>
<organism evidence="5 6">
    <name type="scientific">Crossiella equi</name>
    <dbReference type="NCBI Taxonomy" id="130796"/>
    <lineage>
        <taxon>Bacteria</taxon>
        <taxon>Bacillati</taxon>
        <taxon>Actinomycetota</taxon>
        <taxon>Actinomycetes</taxon>
        <taxon>Pseudonocardiales</taxon>
        <taxon>Pseudonocardiaceae</taxon>
        <taxon>Crossiella</taxon>
    </lineage>
</organism>
<evidence type="ECO:0000256" key="3">
    <source>
        <dbReference type="ARBA" id="ARBA00023163"/>
    </source>
</evidence>
<proteinExistence type="predicted"/>
<evidence type="ECO:0000256" key="1">
    <source>
        <dbReference type="ARBA" id="ARBA00023015"/>
    </source>
</evidence>
<dbReference type="PANTHER" id="PTHR46796">
    <property type="entry name" value="HTH-TYPE TRANSCRIPTIONAL ACTIVATOR RHAS-RELATED"/>
    <property type="match status" value="1"/>
</dbReference>
<dbReference type="PROSITE" id="PS01124">
    <property type="entry name" value="HTH_ARAC_FAMILY_2"/>
    <property type="match status" value="1"/>
</dbReference>
<dbReference type="Pfam" id="PF20240">
    <property type="entry name" value="DUF6597"/>
    <property type="match status" value="1"/>
</dbReference>
<evidence type="ECO:0000256" key="2">
    <source>
        <dbReference type="ARBA" id="ARBA00023125"/>
    </source>
</evidence>
<comment type="caution">
    <text evidence="5">The sequence shown here is derived from an EMBL/GenBank/DDBJ whole genome shotgun (WGS) entry which is preliminary data.</text>
</comment>
<protein>
    <submittedName>
        <fullName evidence="5">AraC-like DNA-binding protein</fullName>
    </submittedName>
</protein>
<evidence type="ECO:0000313" key="6">
    <source>
        <dbReference type="Proteomes" id="UP001519363"/>
    </source>
</evidence>
<dbReference type="EMBL" id="JAGIOO010000001">
    <property type="protein sequence ID" value="MBP2472848.1"/>
    <property type="molecule type" value="Genomic_DNA"/>
</dbReference>
<keyword evidence="3" id="KW-0804">Transcription</keyword>
<dbReference type="RefSeq" id="WP_209706600.1">
    <property type="nucleotide sequence ID" value="NZ_JAGIOO010000001.1"/>
</dbReference>
<dbReference type="Pfam" id="PF12833">
    <property type="entry name" value="HTH_18"/>
    <property type="match status" value="1"/>
</dbReference>
<dbReference type="InterPro" id="IPR018060">
    <property type="entry name" value="HTH_AraC"/>
</dbReference>
<dbReference type="InterPro" id="IPR046532">
    <property type="entry name" value="DUF6597"/>
</dbReference>
<keyword evidence="2" id="KW-0238">DNA-binding</keyword>
<evidence type="ECO:0000313" key="5">
    <source>
        <dbReference type="EMBL" id="MBP2472848.1"/>
    </source>
</evidence>
<sequence length="235" mass="25102">MSYTEYAPAPALRAHVRCLWTDLGTTGRPQRVLPDGSLDLLWLDGRLAVAGPDTTWRLAALPAGSAVAGLRFRPGAARLLLGGVPAAELRDRTVPAEDLWALPRLGERVASPAEAARFLEETAVGRLTGFGELDPLVMAVTRALDRPAPPPVPDLAARAGLSERTLRRRLVDAVGYGPKTLERILRFQRVVQAGPGGLARVAAEAGYADQAHLSREFRRLAGYPPSSLPGQPTNA</sequence>
<dbReference type="Proteomes" id="UP001519363">
    <property type="component" value="Unassembled WGS sequence"/>
</dbReference>
<evidence type="ECO:0000259" key="4">
    <source>
        <dbReference type="PROSITE" id="PS01124"/>
    </source>
</evidence>
<name>A0ABS5A8D2_9PSEU</name>
<feature type="domain" description="HTH araC/xylS-type" evidence="4">
    <location>
        <begin position="134"/>
        <end position="231"/>
    </location>
</feature>
<dbReference type="SMART" id="SM00342">
    <property type="entry name" value="HTH_ARAC"/>
    <property type="match status" value="1"/>
</dbReference>
<reference evidence="5 6" key="1">
    <citation type="submission" date="2021-03" db="EMBL/GenBank/DDBJ databases">
        <title>Sequencing the genomes of 1000 actinobacteria strains.</title>
        <authorList>
            <person name="Klenk H.-P."/>
        </authorList>
    </citation>
    <scope>NUCLEOTIDE SEQUENCE [LARGE SCALE GENOMIC DNA]</scope>
    <source>
        <strain evidence="5 6">DSM 44580</strain>
    </source>
</reference>
<dbReference type="PANTHER" id="PTHR46796:SF15">
    <property type="entry name" value="BLL1074 PROTEIN"/>
    <property type="match status" value="1"/>
</dbReference>
<dbReference type="InterPro" id="IPR009057">
    <property type="entry name" value="Homeodomain-like_sf"/>
</dbReference>
<keyword evidence="1" id="KW-0805">Transcription regulation</keyword>
<keyword evidence="6" id="KW-1185">Reference proteome</keyword>
<gene>
    <name evidence="5" type="ORF">JOF53_001720</name>
</gene>